<sequence length="78" mass="9127">METTIELRRYHHVNPLSVQDSIKITVQEYSKRLTWCALTQDLEKERSTRILAQNVIVNGMTIATWNVITLNRVELNKT</sequence>
<dbReference type="AlphaFoldDB" id="T1GSG0"/>
<evidence type="ECO:0000313" key="1">
    <source>
        <dbReference type="EnsemblMetazoa" id="MESCA006618-PA"/>
    </source>
</evidence>
<keyword evidence="2" id="KW-1185">Reference proteome</keyword>
<protein>
    <submittedName>
        <fullName evidence="1">Uncharacterized protein</fullName>
    </submittedName>
</protein>
<organism evidence="1 2">
    <name type="scientific">Megaselia scalaris</name>
    <name type="common">Humpbacked fly</name>
    <name type="synonym">Phora scalaris</name>
    <dbReference type="NCBI Taxonomy" id="36166"/>
    <lineage>
        <taxon>Eukaryota</taxon>
        <taxon>Metazoa</taxon>
        <taxon>Ecdysozoa</taxon>
        <taxon>Arthropoda</taxon>
        <taxon>Hexapoda</taxon>
        <taxon>Insecta</taxon>
        <taxon>Pterygota</taxon>
        <taxon>Neoptera</taxon>
        <taxon>Endopterygota</taxon>
        <taxon>Diptera</taxon>
        <taxon>Brachycera</taxon>
        <taxon>Muscomorpha</taxon>
        <taxon>Platypezoidea</taxon>
        <taxon>Phoridae</taxon>
        <taxon>Megaseliini</taxon>
        <taxon>Megaselia</taxon>
    </lineage>
</organism>
<proteinExistence type="predicted"/>
<dbReference type="EMBL" id="CAQQ02134715">
    <property type="status" value="NOT_ANNOTATED_CDS"/>
    <property type="molecule type" value="Genomic_DNA"/>
</dbReference>
<name>T1GSG0_MEGSC</name>
<reference evidence="2" key="1">
    <citation type="submission" date="2013-02" db="EMBL/GenBank/DDBJ databases">
        <authorList>
            <person name="Hughes D."/>
        </authorList>
    </citation>
    <scope>NUCLEOTIDE SEQUENCE</scope>
    <source>
        <strain>Durham</strain>
        <strain evidence="2">NC isolate 2 -- Noor lab</strain>
    </source>
</reference>
<dbReference type="EMBL" id="CAQQ02134714">
    <property type="status" value="NOT_ANNOTATED_CDS"/>
    <property type="molecule type" value="Genomic_DNA"/>
</dbReference>
<accession>T1GSG0</accession>
<evidence type="ECO:0000313" key="2">
    <source>
        <dbReference type="Proteomes" id="UP000015102"/>
    </source>
</evidence>
<dbReference type="EnsemblMetazoa" id="MESCA006618-RA">
    <property type="protein sequence ID" value="MESCA006618-PA"/>
    <property type="gene ID" value="MESCA006618"/>
</dbReference>
<reference evidence="1" key="2">
    <citation type="submission" date="2015-06" db="UniProtKB">
        <authorList>
            <consortium name="EnsemblMetazoa"/>
        </authorList>
    </citation>
    <scope>IDENTIFICATION</scope>
</reference>
<dbReference type="HOGENOM" id="CLU_2624825_0_0_1"/>
<dbReference type="Proteomes" id="UP000015102">
    <property type="component" value="Unassembled WGS sequence"/>
</dbReference>